<dbReference type="SUPFAM" id="SSF48498">
    <property type="entry name" value="Tetracyclin repressor-like, C-terminal domain"/>
    <property type="match status" value="1"/>
</dbReference>
<sequence length="107" mass="11843">MPELAHRQVTTGRRRQLARYDLALEATRRPELRRIYDALGRGFREGTTVLMERAGSRGAARHGRPLVAFVDGLVFDAIAGAGPTPSREELRLVMAEFLAGMLGRDVP</sequence>
<accession>A0ABU2N0Y8</accession>
<dbReference type="InterPro" id="IPR041583">
    <property type="entry name" value="TetR_C_31"/>
</dbReference>
<dbReference type="EMBL" id="JAVREL010000035">
    <property type="protein sequence ID" value="MDT0347568.1"/>
    <property type="molecule type" value="Genomic_DNA"/>
</dbReference>
<dbReference type="Proteomes" id="UP001183246">
    <property type="component" value="Unassembled WGS sequence"/>
</dbReference>
<dbReference type="Gene3D" id="1.10.357.10">
    <property type="entry name" value="Tetracycline Repressor, domain 2"/>
    <property type="match status" value="1"/>
</dbReference>
<proteinExistence type="predicted"/>
<evidence type="ECO:0000259" key="1">
    <source>
        <dbReference type="Pfam" id="PF17940"/>
    </source>
</evidence>
<dbReference type="InterPro" id="IPR036271">
    <property type="entry name" value="Tet_transcr_reg_TetR-rel_C_sf"/>
</dbReference>
<gene>
    <name evidence="2" type="ORF">RM590_34120</name>
</gene>
<feature type="domain" description="Tetracyclin repressor-like C-terminal group 31" evidence="1">
    <location>
        <begin position="3"/>
        <end position="99"/>
    </location>
</feature>
<dbReference type="RefSeq" id="WP_311708725.1">
    <property type="nucleotide sequence ID" value="NZ_JAVREL010000035.1"/>
</dbReference>
<evidence type="ECO:0000313" key="3">
    <source>
        <dbReference type="Proteomes" id="UP001183246"/>
    </source>
</evidence>
<reference evidence="3" key="1">
    <citation type="submission" date="2023-07" db="EMBL/GenBank/DDBJ databases">
        <title>30 novel species of actinomycetes from the DSMZ collection.</title>
        <authorList>
            <person name="Nouioui I."/>
        </authorList>
    </citation>
    <scope>NUCLEOTIDE SEQUENCE [LARGE SCALE GENOMIC DNA]</scope>
    <source>
        <strain evidence="3">DSM 44938</strain>
    </source>
</reference>
<protein>
    <recommendedName>
        <fullName evidence="1">Tetracyclin repressor-like C-terminal group 31 domain-containing protein</fullName>
    </recommendedName>
</protein>
<organism evidence="2 3">
    <name type="scientific">Streptomyces litchfieldiae</name>
    <dbReference type="NCBI Taxonomy" id="3075543"/>
    <lineage>
        <taxon>Bacteria</taxon>
        <taxon>Bacillati</taxon>
        <taxon>Actinomycetota</taxon>
        <taxon>Actinomycetes</taxon>
        <taxon>Kitasatosporales</taxon>
        <taxon>Streptomycetaceae</taxon>
        <taxon>Streptomyces</taxon>
    </lineage>
</organism>
<comment type="caution">
    <text evidence="2">The sequence shown here is derived from an EMBL/GenBank/DDBJ whole genome shotgun (WGS) entry which is preliminary data.</text>
</comment>
<name>A0ABU2N0Y8_9ACTN</name>
<evidence type="ECO:0000313" key="2">
    <source>
        <dbReference type="EMBL" id="MDT0347568.1"/>
    </source>
</evidence>
<dbReference type="Pfam" id="PF17940">
    <property type="entry name" value="TetR_C_31"/>
    <property type="match status" value="1"/>
</dbReference>
<keyword evidence="3" id="KW-1185">Reference proteome</keyword>